<evidence type="ECO:0000256" key="8">
    <source>
        <dbReference type="ARBA" id="ARBA00048248"/>
    </source>
</evidence>
<dbReference type="SUPFAM" id="SSF52374">
    <property type="entry name" value="Nucleotidylyl transferase"/>
    <property type="match status" value="1"/>
</dbReference>
<evidence type="ECO:0000256" key="7">
    <source>
        <dbReference type="ARBA" id="ARBA00033323"/>
    </source>
</evidence>
<protein>
    <recommendedName>
        <fullName evidence="1">tyrosine--tRNA ligase</fullName>
        <ecNumber evidence="1">6.1.1.1</ecNumber>
    </recommendedName>
    <alternativeName>
        <fullName evidence="7">Tyrosyl-tRNA synthetase</fullName>
    </alternativeName>
</protein>
<comment type="caution">
    <text evidence="10">The sequence shown here is derived from an EMBL/GenBank/DDBJ whole genome shotgun (WGS) entry which is preliminary data.</text>
</comment>
<evidence type="ECO:0000256" key="4">
    <source>
        <dbReference type="ARBA" id="ARBA00022840"/>
    </source>
</evidence>
<evidence type="ECO:0000256" key="5">
    <source>
        <dbReference type="ARBA" id="ARBA00022917"/>
    </source>
</evidence>
<evidence type="ECO:0000256" key="3">
    <source>
        <dbReference type="ARBA" id="ARBA00022741"/>
    </source>
</evidence>
<reference evidence="10" key="2">
    <citation type="submission" date="2022-01" db="EMBL/GenBank/DDBJ databases">
        <authorList>
            <person name="Yamashiro T."/>
            <person name="Shiraishi A."/>
            <person name="Satake H."/>
            <person name="Nakayama K."/>
        </authorList>
    </citation>
    <scope>NUCLEOTIDE SEQUENCE</scope>
</reference>
<dbReference type="EC" id="6.1.1.1" evidence="1"/>
<dbReference type="GO" id="GO:0016874">
    <property type="term" value="F:ligase activity"/>
    <property type="evidence" value="ECO:0007669"/>
    <property type="project" value="UniProtKB-KW"/>
</dbReference>
<proteinExistence type="inferred from homology"/>
<gene>
    <name evidence="10" type="ORF">Tco_1078645</name>
</gene>
<reference evidence="10" key="1">
    <citation type="journal article" date="2022" name="Int. J. Mol. Sci.">
        <title>Draft Genome of Tanacetum Coccineum: Genomic Comparison of Closely Related Tanacetum-Family Plants.</title>
        <authorList>
            <person name="Yamashiro T."/>
            <person name="Shiraishi A."/>
            <person name="Nakayama K."/>
            <person name="Satake H."/>
        </authorList>
    </citation>
    <scope>NUCLEOTIDE SEQUENCE</scope>
</reference>
<evidence type="ECO:0000256" key="6">
    <source>
        <dbReference type="ARBA" id="ARBA00023146"/>
    </source>
</evidence>
<evidence type="ECO:0000256" key="2">
    <source>
        <dbReference type="ARBA" id="ARBA00022598"/>
    </source>
</evidence>
<evidence type="ECO:0000256" key="1">
    <source>
        <dbReference type="ARBA" id="ARBA00013160"/>
    </source>
</evidence>
<keyword evidence="5 9" id="KW-0648">Protein biosynthesis</keyword>
<evidence type="ECO:0000313" key="11">
    <source>
        <dbReference type="Proteomes" id="UP001151760"/>
    </source>
</evidence>
<keyword evidence="11" id="KW-1185">Reference proteome</keyword>
<dbReference type="EMBL" id="BQNB010019861">
    <property type="protein sequence ID" value="GJT89800.1"/>
    <property type="molecule type" value="Genomic_DNA"/>
</dbReference>
<dbReference type="PANTHER" id="PTHR46264:SF4">
    <property type="entry name" value="TYROSINE--TRNA LIGASE, CYTOPLASMIC"/>
    <property type="match status" value="1"/>
</dbReference>
<name>A0ABQ5HPM2_9ASTR</name>
<keyword evidence="4 9" id="KW-0067">ATP-binding</keyword>
<comment type="catalytic activity">
    <reaction evidence="8">
        <text>tRNA(Tyr) + L-tyrosine + ATP = L-tyrosyl-tRNA(Tyr) + AMP + diphosphate + H(+)</text>
        <dbReference type="Rhea" id="RHEA:10220"/>
        <dbReference type="Rhea" id="RHEA-COMP:9706"/>
        <dbReference type="Rhea" id="RHEA-COMP:9707"/>
        <dbReference type="ChEBI" id="CHEBI:15378"/>
        <dbReference type="ChEBI" id="CHEBI:30616"/>
        <dbReference type="ChEBI" id="CHEBI:33019"/>
        <dbReference type="ChEBI" id="CHEBI:58315"/>
        <dbReference type="ChEBI" id="CHEBI:78442"/>
        <dbReference type="ChEBI" id="CHEBI:78536"/>
        <dbReference type="ChEBI" id="CHEBI:456215"/>
        <dbReference type="EC" id="6.1.1.1"/>
    </reaction>
</comment>
<comment type="similarity">
    <text evidence="9">Belongs to the class-I aminoacyl-tRNA synthetase family.</text>
</comment>
<evidence type="ECO:0000256" key="9">
    <source>
        <dbReference type="RuleBase" id="RU363036"/>
    </source>
</evidence>
<dbReference type="InterPro" id="IPR014729">
    <property type="entry name" value="Rossmann-like_a/b/a_fold"/>
</dbReference>
<dbReference type="Proteomes" id="UP001151760">
    <property type="component" value="Unassembled WGS sequence"/>
</dbReference>
<organism evidence="10 11">
    <name type="scientific">Tanacetum coccineum</name>
    <dbReference type="NCBI Taxonomy" id="301880"/>
    <lineage>
        <taxon>Eukaryota</taxon>
        <taxon>Viridiplantae</taxon>
        <taxon>Streptophyta</taxon>
        <taxon>Embryophyta</taxon>
        <taxon>Tracheophyta</taxon>
        <taxon>Spermatophyta</taxon>
        <taxon>Magnoliopsida</taxon>
        <taxon>eudicotyledons</taxon>
        <taxon>Gunneridae</taxon>
        <taxon>Pentapetalae</taxon>
        <taxon>asterids</taxon>
        <taxon>campanulids</taxon>
        <taxon>Asterales</taxon>
        <taxon>Asteraceae</taxon>
        <taxon>Asteroideae</taxon>
        <taxon>Anthemideae</taxon>
        <taxon>Anthemidinae</taxon>
        <taxon>Tanacetum</taxon>
    </lineage>
</organism>
<dbReference type="PANTHER" id="PTHR46264">
    <property type="entry name" value="TYROSINE-TRNA LIGASE"/>
    <property type="match status" value="1"/>
</dbReference>
<dbReference type="InterPro" id="IPR050489">
    <property type="entry name" value="Tyr-tRNA_synthase"/>
</dbReference>
<dbReference type="InterPro" id="IPR002305">
    <property type="entry name" value="aa-tRNA-synth_Ic"/>
</dbReference>
<accession>A0ABQ5HPM2</accession>
<evidence type="ECO:0000313" key="10">
    <source>
        <dbReference type="EMBL" id="GJT89800.1"/>
    </source>
</evidence>
<dbReference type="Pfam" id="PF00579">
    <property type="entry name" value="tRNA-synt_1b"/>
    <property type="match status" value="1"/>
</dbReference>
<sequence length="412" mass="47205">MQTTYAGSVHIQSPSLGRTLGLFLDASAPSHGTENMYKLALRELSTLEQDSSDYNVFYSKHYGRIKLLYHGQEDIIRKKIQVLWETLTQEEQQGVMKTINVNKLTYAGCEVKIVVGDCFAKLNNKMDGDMKKIRVVGKYMIEIWKPAGMDLENVKFLWSSDEINKRAQEYWDLVSDIATKNSLARIMRWRHHLPSETSSAWNCKMSVVRFRSLEKPKEDEFLLELRIAAHNFCVLYTISLEVEEARTMAVEYKSSLSFFKMTDRQVLYVGIFQGIVDHNELSDELAYINLIPPGINEDNLDPEGDVHLVERLLYDNSSTCPLEELISTESFPLSHIPVEDVDPFMEEIDLFLACDESIPPGIDSNYSDSEGDNLFLERLLHDDPTPLSDIPSLTHVTFPFEDHHDLDFTCVV</sequence>
<dbReference type="Gene3D" id="3.40.50.620">
    <property type="entry name" value="HUPs"/>
    <property type="match status" value="1"/>
</dbReference>
<keyword evidence="2 9" id="KW-0436">Ligase</keyword>
<keyword evidence="3 9" id="KW-0547">Nucleotide-binding</keyword>
<keyword evidence="6 9" id="KW-0030">Aminoacyl-tRNA synthetase</keyword>